<protein>
    <submittedName>
        <fullName evidence="2">Uncharacterized protein</fullName>
    </submittedName>
</protein>
<feature type="region of interest" description="Disordered" evidence="1">
    <location>
        <begin position="1"/>
        <end position="48"/>
    </location>
</feature>
<reference evidence="2 3" key="1">
    <citation type="submission" date="2019-03" db="EMBL/GenBank/DDBJ databases">
        <title>First draft genome of Liparis tanakae, snailfish: a comprehensive survey of snailfish specific genes.</title>
        <authorList>
            <person name="Kim W."/>
            <person name="Song I."/>
            <person name="Jeong J.-H."/>
            <person name="Kim D."/>
            <person name="Kim S."/>
            <person name="Ryu S."/>
            <person name="Song J.Y."/>
            <person name="Lee S.K."/>
        </authorList>
    </citation>
    <scope>NUCLEOTIDE SEQUENCE [LARGE SCALE GENOMIC DNA]</scope>
    <source>
        <tissue evidence="2">Muscle</tissue>
    </source>
</reference>
<proteinExistence type="predicted"/>
<keyword evidence="3" id="KW-1185">Reference proteome</keyword>
<feature type="compositionally biased region" description="Low complexity" evidence="1">
    <location>
        <begin position="1"/>
        <end position="14"/>
    </location>
</feature>
<evidence type="ECO:0000313" key="3">
    <source>
        <dbReference type="Proteomes" id="UP000314294"/>
    </source>
</evidence>
<sequence>MRSAASRPARPTAAGMPCRPDADKDRPPVLRSLDSQDQTPEEHESVVVFSDLRNGPCFSVNT</sequence>
<comment type="caution">
    <text evidence="2">The sequence shown here is derived from an EMBL/GenBank/DDBJ whole genome shotgun (WGS) entry which is preliminary data.</text>
</comment>
<organism evidence="2 3">
    <name type="scientific">Liparis tanakae</name>
    <name type="common">Tanaka's snailfish</name>
    <dbReference type="NCBI Taxonomy" id="230148"/>
    <lineage>
        <taxon>Eukaryota</taxon>
        <taxon>Metazoa</taxon>
        <taxon>Chordata</taxon>
        <taxon>Craniata</taxon>
        <taxon>Vertebrata</taxon>
        <taxon>Euteleostomi</taxon>
        <taxon>Actinopterygii</taxon>
        <taxon>Neopterygii</taxon>
        <taxon>Teleostei</taxon>
        <taxon>Neoteleostei</taxon>
        <taxon>Acanthomorphata</taxon>
        <taxon>Eupercaria</taxon>
        <taxon>Perciformes</taxon>
        <taxon>Cottioidei</taxon>
        <taxon>Cottales</taxon>
        <taxon>Liparidae</taxon>
        <taxon>Liparis</taxon>
    </lineage>
</organism>
<name>A0A4Z2EUK0_9TELE</name>
<evidence type="ECO:0000313" key="2">
    <source>
        <dbReference type="EMBL" id="TNN32525.1"/>
    </source>
</evidence>
<dbReference type="AlphaFoldDB" id="A0A4Z2EUK0"/>
<accession>A0A4Z2EUK0</accession>
<gene>
    <name evidence="2" type="ORF">EYF80_057314</name>
</gene>
<dbReference type="Proteomes" id="UP000314294">
    <property type="component" value="Unassembled WGS sequence"/>
</dbReference>
<evidence type="ECO:0000256" key="1">
    <source>
        <dbReference type="SAM" id="MobiDB-lite"/>
    </source>
</evidence>
<dbReference type="EMBL" id="SRLO01002642">
    <property type="protein sequence ID" value="TNN32525.1"/>
    <property type="molecule type" value="Genomic_DNA"/>
</dbReference>